<evidence type="ECO:0000313" key="4">
    <source>
        <dbReference type="RefSeq" id="XP_006815739.1"/>
    </source>
</evidence>
<name>A0ABM0M6U8_SACKO</name>
<dbReference type="Pfam" id="PF07534">
    <property type="entry name" value="TLD"/>
    <property type="match status" value="1"/>
</dbReference>
<protein>
    <submittedName>
        <fullName evidence="4">Uncharacterized protein LOC102808561</fullName>
    </submittedName>
</protein>
<dbReference type="InterPro" id="IPR006571">
    <property type="entry name" value="TLDc_dom"/>
</dbReference>
<dbReference type="SMART" id="SM00584">
    <property type="entry name" value="TLDc"/>
    <property type="match status" value="1"/>
</dbReference>
<accession>A0ABM0M6U8</accession>
<dbReference type="SUPFAM" id="SSF56601">
    <property type="entry name" value="beta-lactamase/transpeptidase-like"/>
    <property type="match status" value="1"/>
</dbReference>
<gene>
    <name evidence="4" type="primary">LOC102808561</name>
</gene>
<reference evidence="4" key="1">
    <citation type="submission" date="2025-08" db="UniProtKB">
        <authorList>
            <consortium name="RefSeq"/>
        </authorList>
    </citation>
    <scope>IDENTIFICATION</scope>
    <source>
        <tissue evidence="4">Testes</tissue>
    </source>
</reference>
<organism evidence="3 4">
    <name type="scientific">Saccoglossus kowalevskii</name>
    <name type="common">Acorn worm</name>
    <dbReference type="NCBI Taxonomy" id="10224"/>
    <lineage>
        <taxon>Eukaryota</taxon>
        <taxon>Metazoa</taxon>
        <taxon>Hemichordata</taxon>
        <taxon>Enteropneusta</taxon>
        <taxon>Harrimaniidae</taxon>
        <taxon>Saccoglossus</taxon>
    </lineage>
</organism>
<feature type="domain" description="TLDc" evidence="2">
    <location>
        <begin position="212"/>
        <end position="382"/>
    </location>
</feature>
<dbReference type="PROSITE" id="PS51886">
    <property type="entry name" value="TLDC"/>
    <property type="match status" value="1"/>
</dbReference>
<feature type="compositionally biased region" description="Basic and acidic residues" evidence="1">
    <location>
        <begin position="9"/>
        <end position="21"/>
    </location>
</feature>
<feature type="region of interest" description="Disordered" evidence="1">
    <location>
        <begin position="1"/>
        <end position="21"/>
    </location>
</feature>
<dbReference type="Proteomes" id="UP000694865">
    <property type="component" value="Unplaced"/>
</dbReference>
<dbReference type="RefSeq" id="XP_006815739.1">
    <property type="nucleotide sequence ID" value="XM_006815676.1"/>
</dbReference>
<dbReference type="InterPro" id="IPR012338">
    <property type="entry name" value="Beta-lactam/transpept-like"/>
</dbReference>
<proteinExistence type="predicted"/>
<evidence type="ECO:0000256" key="1">
    <source>
        <dbReference type="SAM" id="MobiDB-lite"/>
    </source>
</evidence>
<sequence length="438" mass="49586">MGNSHGHHHNEGTRHSPHEEQLSPFVIDLIQRKLCGTEEHSQHIDKEAFHDYFSQPVERFGQLFYEHIHRHFQNAGEIGTGSLLTKQHVVDAIKKVLSLNNKKTEQIKFYCKIFSKEEEMLNQESSSCLVNAAFMMYMASSGYRYKDSEVVLDVFAHRLASCRDINALSHYIQNNCPELLNSMHNWVVSLCHGQANPNALHTISNEDYFQGSMLSHPLAWLLSCCISATYTVESTVLGSRGDDLETLKWEHWMTLYDSNSKGLSLNRLQHHVFNYKGPTIMLVTCTDDNFFAVAVDQEWQESTHHWGGGSCASIQLTPMFRCIEEGSDMMFLNEKSRTMPKGIIVGRNGRNPSFSIDSGLSVVTHSGGLQSNLEAIEIIGCGGKAAMISQAKQKEWELKEAHRMRKVPLPGKWEENPDKYLLEMGGVKCNHAELIGRD</sequence>
<evidence type="ECO:0000313" key="3">
    <source>
        <dbReference type="Proteomes" id="UP000694865"/>
    </source>
</evidence>
<keyword evidence="3" id="KW-1185">Reference proteome</keyword>
<evidence type="ECO:0000259" key="2">
    <source>
        <dbReference type="PROSITE" id="PS51886"/>
    </source>
</evidence>
<dbReference type="GeneID" id="102808561"/>